<accession>A0AAE6YDD8</accession>
<name>A0AAE6YDD8_STRAT</name>
<evidence type="ECO:0000313" key="3">
    <source>
        <dbReference type="Proteomes" id="UP000190306"/>
    </source>
</evidence>
<reference evidence="2 4" key="2">
    <citation type="submission" date="2020-03" db="EMBL/GenBank/DDBJ databases">
        <title>Is there a link between lipid content and antibiotic production in Streptomyces?</title>
        <authorList>
            <person name="David M."/>
            <person name="Lejeune C."/>
            <person name="Abreu S."/>
            <person name="Thibessard A."/>
            <person name="Leblond P."/>
            <person name="Chaminade P."/>
            <person name="Virolle M.-J."/>
        </authorList>
    </citation>
    <scope>NUCLEOTIDE SEQUENCE [LARGE SCALE GENOMIC DNA]</scope>
    <source>
        <strain evidence="2 4">DSM 41481</strain>
    </source>
</reference>
<sequence>MIASNRTARNTRRQRTLRAAATTTKALGYRTLSGTIATHVEAGRLIRTGDFLDRVGGSDLPDGQQSWFGRHVAKAYRKAHGGDAVRVWAQHRTTGKWIHVLVYGPIDPALYAGLRTYKATRHLLPALFTEAA</sequence>
<dbReference type="Proteomes" id="UP000502504">
    <property type="component" value="Chromosome"/>
</dbReference>
<proteinExistence type="predicted"/>
<dbReference type="AlphaFoldDB" id="A0AAE6YDD8"/>
<dbReference type="EMBL" id="CP050692">
    <property type="protein sequence ID" value="QIT47621.1"/>
    <property type="molecule type" value="Genomic_DNA"/>
</dbReference>
<reference evidence="1 3" key="1">
    <citation type="submission" date="2015-07" db="EMBL/GenBank/DDBJ databases">
        <title>Draft Genome Sequence of Streptomyces antibioticus, IMRU 3720 reveals insights in the evolution of actinomycin biosynthetic gene clusters in Streptomyces.</title>
        <authorList>
            <person name="Crnovcic I."/>
            <person name="Ruckert C."/>
            <person name="Kalinowksi J."/>
            <person name="Keller U."/>
        </authorList>
    </citation>
    <scope>NUCLEOTIDE SEQUENCE [LARGE SCALE GENOMIC DNA]</scope>
    <source>
        <strain evidence="1 3">DSM 41481</strain>
    </source>
</reference>
<evidence type="ECO:0000313" key="4">
    <source>
        <dbReference type="Proteomes" id="UP000502504"/>
    </source>
</evidence>
<organism evidence="2 4">
    <name type="scientific">Streptomyces antibioticus</name>
    <dbReference type="NCBI Taxonomy" id="1890"/>
    <lineage>
        <taxon>Bacteria</taxon>
        <taxon>Bacillati</taxon>
        <taxon>Actinomycetota</taxon>
        <taxon>Actinomycetes</taxon>
        <taxon>Kitasatosporales</taxon>
        <taxon>Streptomycetaceae</taxon>
        <taxon>Streptomyces</taxon>
    </lineage>
</organism>
<dbReference type="EMBL" id="LHQL01000014">
    <property type="protein sequence ID" value="OOQ47298.1"/>
    <property type="molecule type" value="Genomic_DNA"/>
</dbReference>
<gene>
    <name evidence="1" type="ORF">AFM16_31655</name>
    <name evidence="2" type="ORF">HCX60_32210</name>
</gene>
<keyword evidence="3" id="KW-1185">Reference proteome</keyword>
<dbReference type="Proteomes" id="UP000190306">
    <property type="component" value="Chromosome"/>
</dbReference>
<evidence type="ECO:0000313" key="1">
    <source>
        <dbReference type="EMBL" id="OOQ47298.1"/>
    </source>
</evidence>
<dbReference type="RefSeq" id="WP_078635978.1">
    <property type="nucleotide sequence ID" value="NZ_CM007717.1"/>
</dbReference>
<protein>
    <submittedName>
        <fullName evidence="2">Uncharacterized protein</fullName>
    </submittedName>
</protein>
<evidence type="ECO:0000313" key="2">
    <source>
        <dbReference type="EMBL" id="QIT47621.1"/>
    </source>
</evidence>